<dbReference type="GO" id="GO:0005634">
    <property type="term" value="C:nucleus"/>
    <property type="evidence" value="ECO:0007669"/>
    <property type="project" value="UniProtKB-SubCell"/>
</dbReference>
<evidence type="ECO:0000256" key="10">
    <source>
        <dbReference type="ARBA" id="ARBA00023242"/>
    </source>
</evidence>
<evidence type="ECO:0000256" key="6">
    <source>
        <dbReference type="ARBA" id="ARBA00023015"/>
    </source>
</evidence>
<evidence type="ECO:0000256" key="12">
    <source>
        <dbReference type="SAM" id="MobiDB-lite"/>
    </source>
</evidence>
<feature type="region of interest" description="Disordered" evidence="12">
    <location>
        <begin position="188"/>
        <end position="213"/>
    </location>
</feature>
<feature type="compositionally biased region" description="Polar residues" evidence="12">
    <location>
        <begin position="188"/>
        <end position="202"/>
    </location>
</feature>
<dbReference type="RefSeq" id="XP_003100823.2">
    <property type="nucleotide sequence ID" value="XM_003100775.2"/>
</dbReference>
<dbReference type="SMART" id="SM00399">
    <property type="entry name" value="ZnF_C4"/>
    <property type="match status" value="1"/>
</dbReference>
<keyword evidence="4 11" id="KW-0863">Zinc-finger</keyword>
<dbReference type="CDD" id="cd06157">
    <property type="entry name" value="NR_LBD"/>
    <property type="match status" value="1"/>
</dbReference>
<dbReference type="PANTHER" id="PTHR46397:SF5">
    <property type="entry name" value="NUCLEAR HORMONE RECEPTOR FAMILY MEMBER NHR-20"/>
    <property type="match status" value="1"/>
</dbReference>
<dbReference type="Gene3D" id="1.10.565.10">
    <property type="entry name" value="Retinoid X Receptor"/>
    <property type="match status" value="1"/>
</dbReference>
<dbReference type="SUPFAM" id="SSF57716">
    <property type="entry name" value="Glucocorticoid receptor-like (DNA-binding domain)"/>
    <property type="match status" value="1"/>
</dbReference>
<comment type="subcellular location">
    <subcellularLocation>
        <location evidence="1 11">Nucleus</location>
    </subcellularLocation>
</comment>
<dbReference type="AlphaFoldDB" id="A0A6A5H918"/>
<evidence type="ECO:0000256" key="4">
    <source>
        <dbReference type="ARBA" id="ARBA00022771"/>
    </source>
</evidence>
<name>A0A6A5H918_CAERE</name>
<keyword evidence="6 11" id="KW-0805">Transcription regulation</keyword>
<evidence type="ECO:0000259" key="13">
    <source>
        <dbReference type="PROSITE" id="PS51030"/>
    </source>
</evidence>
<keyword evidence="5 11" id="KW-0862">Zinc</keyword>
<keyword evidence="7 11" id="KW-0238">DNA-binding</keyword>
<feature type="compositionally biased region" description="Polar residues" evidence="12">
    <location>
        <begin position="146"/>
        <end position="157"/>
    </location>
</feature>
<dbReference type="EMBL" id="WUAV01000003">
    <property type="protein sequence ID" value="KAF1763529.1"/>
    <property type="molecule type" value="Genomic_DNA"/>
</dbReference>
<keyword evidence="3 11" id="KW-0479">Metal-binding</keyword>
<comment type="caution">
    <text evidence="15">The sequence shown here is derived from an EMBL/GenBank/DDBJ whole genome shotgun (WGS) entry which is preliminary data.</text>
</comment>
<evidence type="ECO:0000256" key="3">
    <source>
        <dbReference type="ARBA" id="ARBA00022723"/>
    </source>
</evidence>
<proteinExistence type="inferred from homology"/>
<dbReference type="KEGG" id="crq:GCK72_011795"/>
<evidence type="ECO:0000256" key="8">
    <source>
        <dbReference type="ARBA" id="ARBA00023163"/>
    </source>
</evidence>
<dbReference type="InterPro" id="IPR001628">
    <property type="entry name" value="Znf_hrmn_rcpt"/>
</dbReference>
<feature type="domain" description="Nuclear receptor" evidence="13">
    <location>
        <begin position="15"/>
        <end position="91"/>
    </location>
</feature>
<comment type="similarity">
    <text evidence="2 11">Belongs to the nuclear hormone receptor family.</text>
</comment>
<dbReference type="InterPro" id="IPR000536">
    <property type="entry name" value="Nucl_hrmn_rcpt_lig-bd"/>
</dbReference>
<evidence type="ECO:0000256" key="2">
    <source>
        <dbReference type="ARBA" id="ARBA00005993"/>
    </source>
</evidence>
<dbReference type="InterPro" id="IPR013088">
    <property type="entry name" value="Znf_NHR/GATA"/>
</dbReference>
<evidence type="ECO:0000256" key="1">
    <source>
        <dbReference type="ARBA" id="ARBA00004123"/>
    </source>
</evidence>
<dbReference type="GeneID" id="9815857"/>
<dbReference type="PROSITE" id="PS51030">
    <property type="entry name" value="NUCLEAR_REC_DBD_2"/>
    <property type="match status" value="1"/>
</dbReference>
<protein>
    <submittedName>
        <fullName evidence="15">Uncharacterized protein</fullName>
    </submittedName>
</protein>
<dbReference type="GO" id="GO:0008270">
    <property type="term" value="F:zinc ion binding"/>
    <property type="evidence" value="ECO:0007669"/>
    <property type="project" value="UniProtKB-KW"/>
</dbReference>
<dbReference type="PROSITE" id="PS00031">
    <property type="entry name" value="NUCLEAR_REC_DBD_1"/>
    <property type="match status" value="1"/>
</dbReference>
<dbReference type="GO" id="GO:0003700">
    <property type="term" value="F:DNA-binding transcription factor activity"/>
    <property type="evidence" value="ECO:0007669"/>
    <property type="project" value="InterPro"/>
</dbReference>
<keyword evidence="9 11" id="KW-0675">Receptor</keyword>
<feature type="region of interest" description="Disordered" evidence="12">
    <location>
        <begin position="138"/>
        <end position="157"/>
    </location>
</feature>
<evidence type="ECO:0000313" key="16">
    <source>
        <dbReference type="Proteomes" id="UP000483820"/>
    </source>
</evidence>
<reference evidence="15 16" key="1">
    <citation type="submission" date="2019-12" db="EMBL/GenBank/DDBJ databases">
        <title>Chromosome-level assembly of the Caenorhabditis remanei genome.</title>
        <authorList>
            <person name="Teterina A.A."/>
            <person name="Willis J.H."/>
            <person name="Phillips P.C."/>
        </authorList>
    </citation>
    <scope>NUCLEOTIDE SEQUENCE [LARGE SCALE GENOMIC DNA]</scope>
    <source>
        <strain evidence="15 16">PX506</strain>
        <tissue evidence="15">Whole organism</tissue>
    </source>
</reference>
<keyword evidence="8 11" id="KW-0804">Transcription</keyword>
<accession>A0A6A5H918</accession>
<dbReference type="SMART" id="SM00430">
    <property type="entry name" value="HOLI"/>
    <property type="match status" value="1"/>
</dbReference>
<evidence type="ECO:0000256" key="7">
    <source>
        <dbReference type="ARBA" id="ARBA00023125"/>
    </source>
</evidence>
<evidence type="ECO:0000256" key="5">
    <source>
        <dbReference type="ARBA" id="ARBA00022833"/>
    </source>
</evidence>
<dbReference type="InterPro" id="IPR035500">
    <property type="entry name" value="NHR-like_dom_sf"/>
</dbReference>
<dbReference type="GO" id="GO:0000978">
    <property type="term" value="F:RNA polymerase II cis-regulatory region sequence-specific DNA binding"/>
    <property type="evidence" value="ECO:0007669"/>
    <property type="project" value="InterPro"/>
</dbReference>
<dbReference type="Pfam" id="PF00105">
    <property type="entry name" value="zf-C4"/>
    <property type="match status" value="1"/>
</dbReference>
<dbReference type="PRINTS" id="PR00047">
    <property type="entry name" value="STROIDFINGER"/>
</dbReference>
<keyword evidence="10 11" id="KW-0539">Nucleus</keyword>
<gene>
    <name evidence="15" type="ORF">GCK72_011795</name>
</gene>
<dbReference type="CTD" id="9815857"/>
<dbReference type="Proteomes" id="UP000483820">
    <property type="component" value="Chromosome III"/>
</dbReference>
<dbReference type="SUPFAM" id="SSF48508">
    <property type="entry name" value="Nuclear receptor ligand-binding domain"/>
    <property type="match status" value="1"/>
</dbReference>
<evidence type="ECO:0000256" key="11">
    <source>
        <dbReference type="RuleBase" id="RU004334"/>
    </source>
</evidence>
<dbReference type="Gene3D" id="3.30.50.10">
    <property type="entry name" value="Erythroid Transcription Factor GATA-1, subunit A"/>
    <property type="match status" value="1"/>
</dbReference>
<dbReference type="PROSITE" id="PS51843">
    <property type="entry name" value="NR_LBD"/>
    <property type="match status" value="1"/>
</dbReference>
<dbReference type="Pfam" id="PF00104">
    <property type="entry name" value="Hormone_recep"/>
    <property type="match status" value="1"/>
</dbReference>
<dbReference type="PANTHER" id="PTHR46397">
    <property type="entry name" value="NUCLEAR HORMONE RECEPTOR FAMILY-RELATED"/>
    <property type="match status" value="1"/>
</dbReference>
<evidence type="ECO:0000313" key="15">
    <source>
        <dbReference type="EMBL" id="KAF1763529.1"/>
    </source>
</evidence>
<dbReference type="CDD" id="cd06960">
    <property type="entry name" value="NR_DBD_HNF4A"/>
    <property type="match status" value="1"/>
</dbReference>
<evidence type="ECO:0000256" key="9">
    <source>
        <dbReference type="ARBA" id="ARBA00023170"/>
    </source>
</evidence>
<organism evidence="15 16">
    <name type="scientific">Caenorhabditis remanei</name>
    <name type="common">Caenorhabditis vulgaris</name>
    <dbReference type="NCBI Taxonomy" id="31234"/>
    <lineage>
        <taxon>Eukaryota</taxon>
        <taxon>Metazoa</taxon>
        <taxon>Ecdysozoa</taxon>
        <taxon>Nematoda</taxon>
        <taxon>Chromadorea</taxon>
        <taxon>Rhabditida</taxon>
        <taxon>Rhabditina</taxon>
        <taxon>Rhabditomorpha</taxon>
        <taxon>Rhabditoidea</taxon>
        <taxon>Rhabditidae</taxon>
        <taxon>Peloderinae</taxon>
        <taxon>Caenorhabditis</taxon>
    </lineage>
</organism>
<dbReference type="InterPro" id="IPR049636">
    <property type="entry name" value="HNF4-like_DBD"/>
</dbReference>
<sequence length="505" mass="56707">MFLGSPSSTQVTPASTRCLICGAQATGFHFEAQSCSACAAFFRRTVALTKSFKCITTLDQCVVHYSMHQICRSCRYKKCLASGMKPAGVQPKKPNVETGRAFFTKSGLKRNKKFASVLPQTDDEQKLVVEVSVSSPKVPKMESESEGTPFSNSSCGTSDIEKLDLEDFIKIPTPRKFSSATSITSNVTNFSSPGPSPMTSEFASPAPPTTKPQPNTLSVFIKQEMKLGEQRRLLFSGRAVGTLLGKTRQCPYRKEDIKPLIFHDFRISIKTHIMLVHEWLEIWPEFEELDDFDRMSLLRKAVLIHFLLDPSFLTFQIGEPDKLIMQNGGFISTADHKGVGWEDEPDISGENKRKYYVPIMKQITDEIMPAMQAMNITFEEFVALKALASFQGGFENVSEAKRHLITQQVNRVLNSLHAHYTEKGEEKAAERFGAIVLMLSNIFTAGNDFVKNHREIDIFHIWDLDELGLQLLNLDKILETEARNEAERRAVRNGINVVNTSLHHS</sequence>
<evidence type="ECO:0000259" key="14">
    <source>
        <dbReference type="PROSITE" id="PS51843"/>
    </source>
</evidence>
<feature type="domain" description="NR LBD" evidence="14">
    <location>
        <begin position="195"/>
        <end position="475"/>
    </location>
</feature>